<comment type="caution">
    <text evidence="2">The sequence shown here is derived from an EMBL/GenBank/DDBJ whole genome shotgun (WGS) entry which is preliminary data.</text>
</comment>
<reference evidence="2 3" key="1">
    <citation type="journal article" date="2020" name="G3 (Bethesda)">
        <title>Whole Genome Sequencing and Comparative Genomics of Two Nematicidal Bacillus Strains Reveals a Wide Range of Possible Virulence Factors.</title>
        <authorList>
            <person name="Susic N."/>
            <person name="Janezic S."/>
            <person name="Rupnik M."/>
            <person name="Geric Stare B."/>
        </authorList>
    </citation>
    <scope>NUCLEOTIDE SEQUENCE [LARGE SCALE GENOMIC DNA]</scope>
    <source>
        <strain evidence="2 3">I-1582</strain>
    </source>
</reference>
<organism evidence="2 3">
    <name type="scientific">Cytobacillus firmus</name>
    <name type="common">Bacillus firmus</name>
    <dbReference type="NCBI Taxonomy" id="1399"/>
    <lineage>
        <taxon>Bacteria</taxon>
        <taxon>Bacillati</taxon>
        <taxon>Bacillota</taxon>
        <taxon>Bacilli</taxon>
        <taxon>Bacillales</taxon>
        <taxon>Bacillaceae</taxon>
        <taxon>Cytobacillus</taxon>
    </lineage>
</organism>
<proteinExistence type="predicted"/>
<gene>
    <name evidence="2" type="ORF">KIS1582_1962</name>
</gene>
<dbReference type="Proteomes" id="UP000465778">
    <property type="component" value="Unassembled WGS sequence"/>
</dbReference>
<protein>
    <submittedName>
        <fullName evidence="2">Uncharacterized protein</fullName>
    </submittedName>
</protein>
<feature type="chain" id="PRO_5039042454" evidence="1">
    <location>
        <begin position="27"/>
        <end position="45"/>
    </location>
</feature>
<evidence type="ECO:0000313" key="2">
    <source>
        <dbReference type="EMBL" id="KAF0824283.1"/>
    </source>
</evidence>
<evidence type="ECO:0000313" key="3">
    <source>
        <dbReference type="Proteomes" id="UP000465778"/>
    </source>
</evidence>
<dbReference type="RefSeq" id="WP_159344948.1">
    <property type="nucleotide sequence ID" value="NZ_JBALOT010000027.1"/>
</dbReference>
<accession>A0A800MXH5</accession>
<feature type="signal peptide" evidence="1">
    <location>
        <begin position="1"/>
        <end position="26"/>
    </location>
</feature>
<keyword evidence="1" id="KW-0732">Signal</keyword>
<sequence>MLKLKKLIFCLLTVTTLAIGSTGNYADASAQAVAGDTVNDLPYEH</sequence>
<dbReference type="AlphaFoldDB" id="A0A800MXH5"/>
<dbReference type="EMBL" id="VDEM01000017">
    <property type="protein sequence ID" value="KAF0824283.1"/>
    <property type="molecule type" value="Genomic_DNA"/>
</dbReference>
<evidence type="ECO:0000256" key="1">
    <source>
        <dbReference type="SAM" id="SignalP"/>
    </source>
</evidence>
<name>A0A800MXH5_CYTFI</name>